<reference evidence="1 2" key="1">
    <citation type="journal article" date="2010" name="Nature">
        <title>Genome sequencing and analysis of the model grass Brachypodium distachyon.</title>
        <authorList>
            <consortium name="International Brachypodium Initiative"/>
        </authorList>
    </citation>
    <scope>NUCLEOTIDE SEQUENCE [LARGE SCALE GENOMIC DNA]</scope>
    <source>
        <strain evidence="1 2">Bd21</strain>
    </source>
</reference>
<dbReference type="Proteomes" id="UP000008810">
    <property type="component" value="Chromosome 4"/>
</dbReference>
<dbReference type="EnsemblPlants" id="KQJ92387">
    <property type="protein sequence ID" value="KQJ92387"/>
    <property type="gene ID" value="BRADI_4g43314v3"/>
</dbReference>
<name>A0A0Q3HFX4_BRADI</name>
<reference evidence="2" key="3">
    <citation type="submission" date="2018-08" db="UniProtKB">
        <authorList>
            <consortium name="EnsemblPlants"/>
        </authorList>
    </citation>
    <scope>IDENTIFICATION</scope>
    <source>
        <strain evidence="2">cv. Bd21</strain>
    </source>
</reference>
<organism evidence="1">
    <name type="scientific">Brachypodium distachyon</name>
    <name type="common">Purple false brome</name>
    <name type="synonym">Trachynia distachya</name>
    <dbReference type="NCBI Taxonomy" id="15368"/>
    <lineage>
        <taxon>Eukaryota</taxon>
        <taxon>Viridiplantae</taxon>
        <taxon>Streptophyta</taxon>
        <taxon>Embryophyta</taxon>
        <taxon>Tracheophyta</taxon>
        <taxon>Spermatophyta</taxon>
        <taxon>Magnoliopsida</taxon>
        <taxon>Liliopsida</taxon>
        <taxon>Poales</taxon>
        <taxon>Poaceae</taxon>
        <taxon>BOP clade</taxon>
        <taxon>Pooideae</taxon>
        <taxon>Stipodae</taxon>
        <taxon>Brachypodieae</taxon>
        <taxon>Brachypodium</taxon>
    </lineage>
</organism>
<dbReference type="Gramene" id="KQJ92386">
    <property type="protein sequence ID" value="KQJ92386"/>
    <property type="gene ID" value="BRADI_4g43314v3"/>
</dbReference>
<proteinExistence type="predicted"/>
<dbReference type="EMBL" id="CM000883">
    <property type="protein sequence ID" value="KQJ92386.1"/>
    <property type="molecule type" value="Genomic_DNA"/>
</dbReference>
<keyword evidence="3" id="KW-1185">Reference proteome</keyword>
<accession>A0A0Q3HFX4</accession>
<evidence type="ECO:0000313" key="1">
    <source>
        <dbReference type="EMBL" id="KQJ92386.1"/>
    </source>
</evidence>
<protein>
    <submittedName>
        <fullName evidence="1 2">Uncharacterized protein</fullName>
    </submittedName>
</protein>
<dbReference type="Gramene" id="KQJ92387">
    <property type="protein sequence ID" value="KQJ92387"/>
    <property type="gene ID" value="BRADI_4g43314v3"/>
</dbReference>
<dbReference type="EnsemblPlants" id="KQJ92386">
    <property type="protein sequence ID" value="KQJ92386"/>
    <property type="gene ID" value="BRADI_4g43314v3"/>
</dbReference>
<reference evidence="1" key="2">
    <citation type="submission" date="2017-06" db="EMBL/GenBank/DDBJ databases">
        <title>WGS assembly of Brachypodium distachyon.</title>
        <authorList>
            <consortium name="The International Brachypodium Initiative"/>
            <person name="Lucas S."/>
            <person name="Harmon-Smith M."/>
            <person name="Lail K."/>
            <person name="Tice H."/>
            <person name="Grimwood J."/>
            <person name="Bruce D."/>
            <person name="Barry K."/>
            <person name="Shu S."/>
            <person name="Lindquist E."/>
            <person name="Wang M."/>
            <person name="Pitluck S."/>
            <person name="Vogel J.P."/>
            <person name="Garvin D.F."/>
            <person name="Mockler T.C."/>
            <person name="Schmutz J."/>
            <person name="Rokhsar D."/>
            <person name="Bevan M.W."/>
        </authorList>
    </citation>
    <scope>NUCLEOTIDE SEQUENCE</scope>
    <source>
        <strain evidence="1">Bd21</strain>
    </source>
</reference>
<evidence type="ECO:0000313" key="3">
    <source>
        <dbReference type="Proteomes" id="UP000008810"/>
    </source>
</evidence>
<dbReference type="InParanoid" id="A0A0Q3HFX4"/>
<evidence type="ECO:0000313" key="2">
    <source>
        <dbReference type="EnsemblPlants" id="KQJ92386"/>
    </source>
</evidence>
<dbReference type="EMBL" id="CM000883">
    <property type="protein sequence ID" value="KQJ92387.1"/>
    <property type="molecule type" value="Genomic_DNA"/>
</dbReference>
<gene>
    <name evidence="1" type="ORF">BRADI_4g43314v3</name>
</gene>
<dbReference type="AlphaFoldDB" id="A0A0Q3HFX4"/>
<sequence length="119" mass="13963">MKSKSRSENFGVAQFLPVIMYLPDLVRRQKIDFAVEHEQHFGVHLPLPSKLYWSDHLKLIVWYIWGPCRKDSVVVAKNDGVNQQCCYLVPLCVLFHFKIHLRNLKEPVFIALLRELISC</sequence>